<dbReference type="Pfam" id="PF03876">
    <property type="entry name" value="SHS2_Rpb7-N"/>
    <property type="match status" value="1"/>
</dbReference>
<proteinExistence type="inferred from homology"/>
<dbReference type="GO" id="GO:0006384">
    <property type="term" value="P:transcription initiation at RNA polymerase III promoter"/>
    <property type="evidence" value="ECO:0007669"/>
    <property type="project" value="TreeGrafter"/>
</dbReference>
<dbReference type="InterPro" id="IPR045113">
    <property type="entry name" value="Rpb7-like"/>
</dbReference>
<evidence type="ECO:0000313" key="9">
    <source>
        <dbReference type="Proteomes" id="UP001383192"/>
    </source>
</evidence>
<accession>A0AAW0E9Y1</accession>
<keyword evidence="3 8" id="KW-0240">DNA-directed RNA polymerase</keyword>
<evidence type="ECO:0000256" key="2">
    <source>
        <dbReference type="ARBA" id="ARBA00009307"/>
    </source>
</evidence>
<evidence type="ECO:0000256" key="4">
    <source>
        <dbReference type="ARBA" id="ARBA00023163"/>
    </source>
</evidence>
<dbReference type="InterPro" id="IPR013238">
    <property type="entry name" value="RNA_pol_III_Rbc25"/>
</dbReference>
<feature type="domain" description="RNA polymerase III subunit Rpc25" evidence="7">
    <location>
        <begin position="83"/>
        <end position="138"/>
    </location>
</feature>
<keyword evidence="4" id="KW-0804">Transcription</keyword>
<sequence length="163" mass="18449">MFNLAIIKDTIPIHPSAFGITPTQALAAQLNKKYANKVLHDVGLCISVFDITEAGEGKVRYGDGFLWYRVVFRMVVFRPFIGEVLVGKVKSSDPESIRVSLGFFDDIYIPSIYLPQPSTFDPTERSHFWLPDSTLTSNQTHEMLDTPWQKGCILMLARSFVYV</sequence>
<dbReference type="Gene3D" id="3.30.1490.120">
    <property type="entry name" value="RNA polymerase Rpb7-like, N-terminal domain"/>
    <property type="match status" value="1"/>
</dbReference>
<protein>
    <submittedName>
        <fullName evidence="8">DNA-directed RNA polymerase III complex subunit Rpc25</fullName>
    </submittedName>
</protein>
<evidence type="ECO:0000256" key="1">
    <source>
        <dbReference type="ARBA" id="ARBA00004123"/>
    </source>
</evidence>
<comment type="similarity">
    <text evidence="2">Belongs to the eukaryotic RPB7/RPC8 RNA polymerase subunit family.</text>
</comment>
<feature type="domain" description="RNA polymerase Rpb7-like N-terminal" evidence="6">
    <location>
        <begin position="8"/>
        <end position="64"/>
    </location>
</feature>
<dbReference type="Proteomes" id="UP001383192">
    <property type="component" value="Unassembled WGS sequence"/>
</dbReference>
<evidence type="ECO:0000256" key="3">
    <source>
        <dbReference type="ARBA" id="ARBA00022478"/>
    </source>
</evidence>
<dbReference type="InterPro" id="IPR005576">
    <property type="entry name" value="Rpb7-like_N"/>
</dbReference>
<dbReference type="Gene3D" id="2.40.50.140">
    <property type="entry name" value="Nucleic acid-binding proteins"/>
    <property type="match status" value="1"/>
</dbReference>
<evidence type="ECO:0000313" key="8">
    <source>
        <dbReference type="EMBL" id="KAK7061107.1"/>
    </source>
</evidence>
<dbReference type="PANTHER" id="PTHR12709:SF1">
    <property type="entry name" value="DNA-DIRECTED RNA POLYMERASE III SUBUNIT RPC8"/>
    <property type="match status" value="1"/>
</dbReference>
<dbReference type="GO" id="GO:0005666">
    <property type="term" value="C:RNA polymerase III complex"/>
    <property type="evidence" value="ECO:0007669"/>
    <property type="project" value="TreeGrafter"/>
</dbReference>
<dbReference type="PANTHER" id="PTHR12709">
    <property type="entry name" value="DNA-DIRECTED RNA POLYMERASE II, III"/>
    <property type="match status" value="1"/>
</dbReference>
<dbReference type="Pfam" id="PF08292">
    <property type="entry name" value="RNA_pol_Rbc25"/>
    <property type="match status" value="1"/>
</dbReference>
<dbReference type="CDD" id="cd04330">
    <property type="entry name" value="RNAP_III_Rpc25_N"/>
    <property type="match status" value="1"/>
</dbReference>
<name>A0AAW0E9Y1_9AGAR</name>
<reference evidence="8 9" key="1">
    <citation type="submission" date="2024-01" db="EMBL/GenBank/DDBJ databases">
        <title>A draft genome for a cacao thread blight-causing isolate of Paramarasmius palmivorus.</title>
        <authorList>
            <person name="Baruah I.K."/>
            <person name="Bukari Y."/>
            <person name="Amoako-Attah I."/>
            <person name="Meinhardt L.W."/>
            <person name="Bailey B.A."/>
            <person name="Cohen S.P."/>
        </authorList>
    </citation>
    <scope>NUCLEOTIDE SEQUENCE [LARGE SCALE GENOMIC DNA]</scope>
    <source>
        <strain evidence="8 9">GH-12</strain>
    </source>
</reference>
<dbReference type="InterPro" id="IPR036898">
    <property type="entry name" value="RNA_pol_Rpb7-like_N_sf"/>
</dbReference>
<evidence type="ECO:0000256" key="5">
    <source>
        <dbReference type="ARBA" id="ARBA00023242"/>
    </source>
</evidence>
<organism evidence="8 9">
    <name type="scientific">Paramarasmius palmivorus</name>
    <dbReference type="NCBI Taxonomy" id="297713"/>
    <lineage>
        <taxon>Eukaryota</taxon>
        <taxon>Fungi</taxon>
        <taxon>Dikarya</taxon>
        <taxon>Basidiomycota</taxon>
        <taxon>Agaricomycotina</taxon>
        <taxon>Agaricomycetes</taxon>
        <taxon>Agaricomycetidae</taxon>
        <taxon>Agaricales</taxon>
        <taxon>Marasmiineae</taxon>
        <taxon>Marasmiaceae</taxon>
        <taxon>Paramarasmius</taxon>
    </lineage>
</organism>
<dbReference type="AlphaFoldDB" id="A0AAW0E9Y1"/>
<keyword evidence="5" id="KW-0539">Nucleus</keyword>
<gene>
    <name evidence="8" type="primary">rpc25</name>
    <name evidence="8" type="ORF">VNI00_000843</name>
</gene>
<comment type="caution">
    <text evidence="8">The sequence shown here is derived from an EMBL/GenBank/DDBJ whole genome shotgun (WGS) entry which is preliminary data.</text>
</comment>
<dbReference type="SUPFAM" id="SSF50249">
    <property type="entry name" value="Nucleic acid-binding proteins"/>
    <property type="match status" value="1"/>
</dbReference>
<keyword evidence="9" id="KW-1185">Reference proteome</keyword>
<evidence type="ECO:0000259" key="7">
    <source>
        <dbReference type="Pfam" id="PF08292"/>
    </source>
</evidence>
<dbReference type="FunFam" id="3.30.1490.120:FF:000001">
    <property type="entry name" value="DNA-directed RNA polymerase II subunit RPB7"/>
    <property type="match status" value="1"/>
</dbReference>
<dbReference type="InterPro" id="IPR012340">
    <property type="entry name" value="NA-bd_OB-fold"/>
</dbReference>
<dbReference type="SUPFAM" id="SSF88798">
    <property type="entry name" value="N-terminal, heterodimerisation domain of RBP7 (RpoE)"/>
    <property type="match status" value="1"/>
</dbReference>
<comment type="subcellular location">
    <subcellularLocation>
        <location evidence="1">Nucleus</location>
    </subcellularLocation>
</comment>
<evidence type="ECO:0000259" key="6">
    <source>
        <dbReference type="Pfam" id="PF03876"/>
    </source>
</evidence>
<dbReference type="EMBL" id="JAYKXP010000002">
    <property type="protein sequence ID" value="KAK7061107.1"/>
    <property type="molecule type" value="Genomic_DNA"/>
</dbReference>